<keyword evidence="1" id="KW-1133">Transmembrane helix</keyword>
<evidence type="ECO:0000313" key="2">
    <source>
        <dbReference type="EMBL" id="JAA45303.1"/>
    </source>
</evidence>
<accession>K9IGS0</accession>
<keyword evidence="1" id="KW-0812">Transmembrane</keyword>
<dbReference type="EMBL" id="GABZ01008222">
    <property type="protein sequence ID" value="JAA45303.1"/>
    <property type="molecule type" value="mRNA"/>
</dbReference>
<proteinExistence type="evidence at transcript level"/>
<organism evidence="2">
    <name type="scientific">Desmodus rotundus</name>
    <name type="common">Vampire bat</name>
    <dbReference type="NCBI Taxonomy" id="9430"/>
    <lineage>
        <taxon>Eukaryota</taxon>
        <taxon>Metazoa</taxon>
        <taxon>Chordata</taxon>
        <taxon>Craniata</taxon>
        <taxon>Vertebrata</taxon>
        <taxon>Euteleostomi</taxon>
        <taxon>Mammalia</taxon>
        <taxon>Eutheria</taxon>
        <taxon>Laurasiatheria</taxon>
        <taxon>Chiroptera</taxon>
        <taxon>Yangochiroptera</taxon>
        <taxon>Phyllostomidae</taxon>
        <taxon>Desmodontinae</taxon>
        <taxon>Desmodus</taxon>
    </lineage>
</organism>
<feature type="transmembrane region" description="Helical" evidence="1">
    <location>
        <begin position="59"/>
        <end position="81"/>
    </location>
</feature>
<feature type="transmembrane region" description="Helical" evidence="1">
    <location>
        <begin position="124"/>
        <end position="144"/>
    </location>
</feature>
<feature type="transmembrane region" description="Helical" evidence="1">
    <location>
        <begin position="93"/>
        <end position="118"/>
    </location>
</feature>
<evidence type="ECO:0000256" key="1">
    <source>
        <dbReference type="SAM" id="Phobius"/>
    </source>
</evidence>
<sequence>MVLKKCKKYILLIMLLQLSHFFFLFPSALYPPSHQHSPQPLRSCPWVVHISSLTSQFPILFLTSPCLFCIYHLSFLFPVPFPHSPLPLPTDNLLCDFHFCDTVPVLVVCLVCFCFFRFDCCEFVVILLFIFLIFFSLSPLNISYNKGLVMMNSFNLTLPGKHFICPSVINDSFAG</sequence>
<reference evidence="2" key="1">
    <citation type="submission" date="2012-11" db="EMBL/GenBank/DDBJ databases">
        <title>The Vampirome: Transcriptome and Proteome Analysis of the Submandibular and Accessory Glands of the Vampire Bat and Vector of Human Rabies, Desmodus rotundus.</title>
        <authorList>
            <person name="Francischetti I.M.B."/>
            <person name="Assumpcao T.C.F."/>
            <person name="Ma D."/>
            <person name="Vicente E.C."/>
            <person name="Ribeiro J.M.C."/>
        </authorList>
    </citation>
    <scope>NUCLEOTIDE SEQUENCE</scope>
    <source>
        <tissue evidence="2">Salivary gland</tissue>
    </source>
</reference>
<dbReference type="AlphaFoldDB" id="K9IGS0"/>
<name>K9IGS0_DESRO</name>
<protein>
    <submittedName>
        <fullName evidence="2">Uncharacterized protein</fullName>
    </submittedName>
</protein>
<keyword evidence="1" id="KW-0472">Membrane</keyword>